<gene>
    <name evidence="2" type="ORF">AAA083_07395</name>
</gene>
<dbReference type="Pfam" id="PF00675">
    <property type="entry name" value="Peptidase_M16"/>
    <property type="match status" value="1"/>
</dbReference>
<evidence type="ECO:0000313" key="3">
    <source>
        <dbReference type="Proteomes" id="UP001487305"/>
    </source>
</evidence>
<dbReference type="PANTHER" id="PTHR43016:SF13">
    <property type="entry name" value="PRESEQUENCE PROTEASE, MITOCHONDRIAL"/>
    <property type="match status" value="1"/>
</dbReference>
<dbReference type="SMART" id="SM01264">
    <property type="entry name" value="M16C_associated"/>
    <property type="match status" value="1"/>
</dbReference>
<dbReference type="SUPFAM" id="SSF63411">
    <property type="entry name" value="LuxS/MPP-like metallohydrolase"/>
    <property type="match status" value="4"/>
</dbReference>
<dbReference type="EMBL" id="JBBNOP010000005">
    <property type="protein sequence ID" value="MEQ3362797.1"/>
    <property type="molecule type" value="Genomic_DNA"/>
</dbReference>
<dbReference type="Proteomes" id="UP001487305">
    <property type="component" value="Unassembled WGS sequence"/>
</dbReference>
<dbReference type="Pfam" id="PF05193">
    <property type="entry name" value="Peptidase_M16_C"/>
    <property type="match status" value="1"/>
</dbReference>
<dbReference type="InterPro" id="IPR011765">
    <property type="entry name" value="Pept_M16_N"/>
</dbReference>
<dbReference type="Gene3D" id="3.30.830.10">
    <property type="entry name" value="Metalloenzyme, LuxS/M16 peptidase-like"/>
    <property type="match status" value="4"/>
</dbReference>
<dbReference type="Pfam" id="PF08367">
    <property type="entry name" value="M16C_assoc"/>
    <property type="match status" value="1"/>
</dbReference>
<feature type="domain" description="Peptidase M16C associated" evidence="1">
    <location>
        <begin position="459"/>
        <end position="706"/>
    </location>
</feature>
<proteinExistence type="predicted"/>
<dbReference type="InterPro" id="IPR055130">
    <property type="entry name" value="PreP_C"/>
</dbReference>
<protein>
    <submittedName>
        <fullName evidence="2">Insulinase family protein</fullName>
    </submittedName>
</protein>
<keyword evidence="3" id="KW-1185">Reference proteome</keyword>
<dbReference type="Pfam" id="PF22516">
    <property type="entry name" value="PreP_C"/>
    <property type="match status" value="1"/>
</dbReference>
<dbReference type="InterPro" id="IPR013578">
    <property type="entry name" value="Peptidase_M16C_assoc"/>
</dbReference>
<dbReference type="PANTHER" id="PTHR43016">
    <property type="entry name" value="PRESEQUENCE PROTEASE"/>
    <property type="match status" value="1"/>
</dbReference>
<evidence type="ECO:0000259" key="1">
    <source>
        <dbReference type="SMART" id="SM01264"/>
    </source>
</evidence>
<evidence type="ECO:0000313" key="2">
    <source>
        <dbReference type="EMBL" id="MEQ3362797.1"/>
    </source>
</evidence>
<dbReference type="InterPro" id="IPR007863">
    <property type="entry name" value="Peptidase_M16_C"/>
</dbReference>
<comment type="caution">
    <text evidence="2">The sequence shown here is derived from an EMBL/GenBank/DDBJ whole genome shotgun (WGS) entry which is preliminary data.</text>
</comment>
<accession>A0ABV1JCI9</accession>
<dbReference type="InterPro" id="IPR011249">
    <property type="entry name" value="Metalloenz_LuxS/M16"/>
</dbReference>
<organism evidence="2 3">
    <name type="scientific">Raoultibacter massiliensis</name>
    <dbReference type="NCBI Taxonomy" id="1852371"/>
    <lineage>
        <taxon>Bacteria</taxon>
        <taxon>Bacillati</taxon>
        <taxon>Actinomycetota</taxon>
        <taxon>Coriobacteriia</taxon>
        <taxon>Eggerthellales</taxon>
        <taxon>Eggerthellaceae</taxon>
        <taxon>Raoultibacter</taxon>
    </lineage>
</organism>
<sequence>MNLEIGMTLHGFRVESAENLEEIDGRAYTLRHTASGARLLFLENDDENKAFSIAFKTPPADSTGVFHILEHSVLCGSDKFPVKEPFVNLIKSSMQTFLNAMTFSDKTMYPVASTNEQDLLNLMDVYMDAVLHPAIYEKRAIFEQEGWHYEIDGPDEPLRYNGVVYNEMKGALSDPDSVLYNALSAALFPDTAYAHESGGDPAVIPELTYEQFLDEHARHYRLDNSYIVLYGDMNIDRMLAFLDERYLSEEQKPAGAPNPLELQAPVVNLDVVKQMETAPENAAMGLGYVIGRASDRLRVIATDILADVLMGSNEAPLKKALLKAGIADDVDGYLIDAQLQPALFVMTKGSKPDTADAFCETVEQTARMLVDEGFDPERIEASLARAEFLLRERDFGTADGVVLAMSAMAGWLYDDSMATDYLRFEDAFAELRRRAPEGYFENLLREIVLENDHRALAILEPVESLDENCEEARLAAVRETMDEADIESVMDEVAALRRLQEDPDSPEALATLPLLTLDDIAEAPVQPAWERIDSTPLPCLYHEVPTRGIDYVFAYFDMGRLSFEDLPYATLLAMLLGKLDTRGHSAEELDKLTQTYLGSLRFFVDVYASEQDADAISPKFVIATSSLSENIAHAVDLPLEIRSSTNFDNPEKIRDILTQTRIRMEQGYATAGNSSALLRCSSYVSKSALIREQLSGVDFYRFLKSLLADFDARFPALVERLRSTAQRIFAVDGTIVSFTGAPEDRSRFWELAGTLELDRSDEPNALVVPEPRVLNEAFIVPADVCFAAKGYNARLEGISYEGSWQVASKALSYDYLWNEVRVKGGAYGAGFRALRSGAMQFHSYRDPNLDETIARFDGAAAWLASFDPDESEMRGYIISSVAGMDAPVKPRDMARRQDGDFFCERPAGYREKTREQLLETTPGKLRRHGEELARVIGHDVRCAFGNRGIIEGSSSDYEVIDLLG</sequence>
<dbReference type="RefSeq" id="WP_349227372.1">
    <property type="nucleotide sequence ID" value="NZ_JBBNOP010000005.1"/>
</dbReference>
<name>A0ABV1JCI9_9ACTN</name>
<reference evidence="2 3" key="1">
    <citation type="submission" date="2024-04" db="EMBL/GenBank/DDBJ databases">
        <title>Human intestinal bacterial collection.</title>
        <authorList>
            <person name="Pauvert C."/>
            <person name="Hitch T.C.A."/>
            <person name="Clavel T."/>
        </authorList>
    </citation>
    <scope>NUCLEOTIDE SEQUENCE [LARGE SCALE GENOMIC DNA]</scope>
    <source>
        <strain evidence="2 3">CLA-KB-H42</strain>
    </source>
</reference>